<dbReference type="EMBL" id="AGCJ01000011">
    <property type="protein sequence ID" value="EHM43224.1"/>
    <property type="molecule type" value="Genomic_DNA"/>
</dbReference>
<dbReference type="OrthoDB" id="1634419at2"/>
<dbReference type="RefSeq" id="WP_006789311.1">
    <property type="nucleotide sequence ID" value="NZ_JH417568.1"/>
</dbReference>
<dbReference type="Proteomes" id="UP000005481">
    <property type="component" value="Unassembled WGS sequence"/>
</dbReference>
<protein>
    <recommendedName>
        <fullName evidence="3">DUF2922 domain-containing protein</fullName>
    </recommendedName>
</protein>
<sequence length="75" mass="8242">MKTKSEQKTLTLTFTDEKGKKVNYSMQRPKANLDKAAVDDAAGKVLEAKVFATTEGDLTSFAASQVVTRKVEVFE</sequence>
<dbReference type="eggNOG" id="ENOG502ZDZ4">
    <property type="taxonomic scope" value="Bacteria"/>
</dbReference>
<dbReference type="HOGENOM" id="CLU_181401_4_2_9"/>
<dbReference type="InterPro" id="IPR021321">
    <property type="entry name" value="DUF2922"/>
</dbReference>
<reference evidence="1 2" key="1">
    <citation type="submission" date="2011-08" db="EMBL/GenBank/DDBJ databases">
        <authorList>
            <person name="Weinstock G."/>
            <person name="Sodergren E."/>
            <person name="Clifton S."/>
            <person name="Fulton L."/>
            <person name="Fulton B."/>
            <person name="Courtney L."/>
            <person name="Fronick C."/>
            <person name="Harrison M."/>
            <person name="Strong C."/>
            <person name="Farmer C."/>
            <person name="Delahaunty K."/>
            <person name="Markovic C."/>
            <person name="Hall O."/>
            <person name="Minx P."/>
            <person name="Tomlinson C."/>
            <person name="Mitreva M."/>
            <person name="Hou S."/>
            <person name="Chen J."/>
            <person name="Wollam A."/>
            <person name="Pepin K.H."/>
            <person name="Johnson M."/>
            <person name="Bhonagiri V."/>
            <person name="Zhang X."/>
            <person name="Suruliraj S."/>
            <person name="Warren W."/>
            <person name="Chinwalla A."/>
            <person name="Mardis E.R."/>
            <person name="Wilson R.K."/>
        </authorList>
    </citation>
    <scope>NUCLEOTIDE SEQUENCE [LARGE SCALE GENOMIC DNA]</scope>
    <source>
        <strain evidence="1 2">F0357</strain>
    </source>
</reference>
<proteinExistence type="predicted"/>
<accession>G9YFB6</accession>
<evidence type="ECO:0000313" key="2">
    <source>
        <dbReference type="Proteomes" id="UP000005481"/>
    </source>
</evidence>
<evidence type="ECO:0000313" key="1">
    <source>
        <dbReference type="EMBL" id="EHM43224.1"/>
    </source>
</evidence>
<name>G9YFB6_9FIRM</name>
<organism evidence="1 2">
    <name type="scientific">Anaeroglobus geminatus F0357</name>
    <dbReference type="NCBI Taxonomy" id="861450"/>
    <lineage>
        <taxon>Bacteria</taxon>
        <taxon>Bacillati</taxon>
        <taxon>Bacillota</taxon>
        <taxon>Negativicutes</taxon>
        <taxon>Veillonellales</taxon>
        <taxon>Veillonellaceae</taxon>
        <taxon>Anaeroglobus</taxon>
    </lineage>
</organism>
<comment type="caution">
    <text evidence="1">The sequence shown here is derived from an EMBL/GenBank/DDBJ whole genome shotgun (WGS) entry which is preliminary data.</text>
</comment>
<evidence type="ECO:0008006" key="3">
    <source>
        <dbReference type="Google" id="ProtNLM"/>
    </source>
</evidence>
<dbReference type="AlphaFoldDB" id="G9YFB6"/>
<dbReference type="Pfam" id="PF11148">
    <property type="entry name" value="DUF2922"/>
    <property type="match status" value="1"/>
</dbReference>
<keyword evidence="2" id="KW-1185">Reference proteome</keyword>
<dbReference type="STRING" id="861450.HMPREF0080_00327"/>
<gene>
    <name evidence="1" type="ORF">HMPREF0080_00327</name>
</gene>